<evidence type="ECO:0000313" key="3">
    <source>
        <dbReference type="Proteomes" id="UP001633002"/>
    </source>
</evidence>
<evidence type="ECO:0000256" key="1">
    <source>
        <dbReference type="SAM" id="MobiDB-lite"/>
    </source>
</evidence>
<organism evidence="2 3">
    <name type="scientific">Riccia sorocarpa</name>
    <dbReference type="NCBI Taxonomy" id="122646"/>
    <lineage>
        <taxon>Eukaryota</taxon>
        <taxon>Viridiplantae</taxon>
        <taxon>Streptophyta</taxon>
        <taxon>Embryophyta</taxon>
        <taxon>Marchantiophyta</taxon>
        <taxon>Marchantiopsida</taxon>
        <taxon>Marchantiidae</taxon>
        <taxon>Marchantiales</taxon>
        <taxon>Ricciaceae</taxon>
        <taxon>Riccia</taxon>
    </lineage>
</organism>
<feature type="region of interest" description="Disordered" evidence="1">
    <location>
        <begin position="192"/>
        <end position="215"/>
    </location>
</feature>
<evidence type="ECO:0000313" key="2">
    <source>
        <dbReference type="EMBL" id="KAL3675803.1"/>
    </source>
</evidence>
<accession>A0ABD3GA05</accession>
<protein>
    <submittedName>
        <fullName evidence="2">Uncharacterized protein</fullName>
    </submittedName>
</protein>
<dbReference type="Proteomes" id="UP001633002">
    <property type="component" value="Unassembled WGS sequence"/>
</dbReference>
<sequence>MDAVEPQEVYKANIEALIRTWASEKGIDIYVDQLLKLLDEDFLRTFPAIRNIPLPRKSERGADGRIPNRHWRYRFYHGVAAVLGWQERITYGDPRYWSDELHKAVKNLCPDDQPLKPEKRRLHPLSTDVPSSSVDRKLDHSADSAVATCKVTCNNSCCRVVCSVQAVTDSSDRKRRKLPSWVMAVSIDKSDIFSQQKSPTESENSAEGSSDEEQT</sequence>
<gene>
    <name evidence="2" type="ORF">R1sor_025751</name>
</gene>
<keyword evidence="3" id="KW-1185">Reference proteome</keyword>
<comment type="caution">
    <text evidence="2">The sequence shown here is derived from an EMBL/GenBank/DDBJ whole genome shotgun (WGS) entry which is preliminary data.</text>
</comment>
<reference evidence="2 3" key="1">
    <citation type="submission" date="2024-09" db="EMBL/GenBank/DDBJ databases">
        <title>Chromosome-scale assembly of Riccia sorocarpa.</title>
        <authorList>
            <person name="Paukszto L."/>
        </authorList>
    </citation>
    <scope>NUCLEOTIDE SEQUENCE [LARGE SCALE GENOMIC DNA]</scope>
    <source>
        <strain evidence="2">LP-2024</strain>
        <tissue evidence="2">Aerial parts of the thallus</tissue>
    </source>
</reference>
<dbReference type="EMBL" id="JBJQOH010000008">
    <property type="protein sequence ID" value="KAL3675803.1"/>
    <property type="molecule type" value="Genomic_DNA"/>
</dbReference>
<proteinExistence type="predicted"/>
<feature type="region of interest" description="Disordered" evidence="1">
    <location>
        <begin position="110"/>
        <end position="136"/>
    </location>
</feature>
<name>A0ABD3GA05_9MARC</name>
<feature type="compositionally biased region" description="Polar residues" evidence="1">
    <location>
        <begin position="192"/>
        <end position="208"/>
    </location>
</feature>
<dbReference type="AlphaFoldDB" id="A0ABD3GA05"/>